<keyword evidence="3" id="KW-1185">Reference proteome</keyword>
<dbReference type="Proteomes" id="UP001597024">
    <property type="component" value="Unassembled WGS sequence"/>
</dbReference>
<name>A0ABW3E4S0_9ACTN</name>
<proteinExistence type="predicted"/>
<dbReference type="Gene3D" id="1.10.630.10">
    <property type="entry name" value="Cytochrome P450"/>
    <property type="match status" value="1"/>
</dbReference>
<feature type="non-terminal residue" evidence="2">
    <location>
        <position position="90"/>
    </location>
</feature>
<reference evidence="3" key="1">
    <citation type="journal article" date="2019" name="Int. J. Syst. Evol. Microbiol.">
        <title>The Global Catalogue of Microorganisms (GCM) 10K type strain sequencing project: providing services to taxonomists for standard genome sequencing and annotation.</title>
        <authorList>
            <consortium name="The Broad Institute Genomics Platform"/>
            <consortium name="The Broad Institute Genome Sequencing Center for Infectious Disease"/>
            <person name="Wu L."/>
            <person name="Ma J."/>
        </authorList>
    </citation>
    <scope>NUCLEOTIDE SEQUENCE [LARGE SCALE GENOMIC DNA]</scope>
    <source>
        <strain evidence="3">CCUG 62974</strain>
    </source>
</reference>
<evidence type="ECO:0008006" key="4">
    <source>
        <dbReference type="Google" id="ProtNLM"/>
    </source>
</evidence>
<accession>A0ABW3E4S0</accession>
<protein>
    <recommendedName>
        <fullName evidence="4">Cytochrome P450</fullName>
    </recommendedName>
</protein>
<evidence type="ECO:0000256" key="1">
    <source>
        <dbReference type="SAM" id="MobiDB-lite"/>
    </source>
</evidence>
<feature type="region of interest" description="Disordered" evidence="1">
    <location>
        <begin position="59"/>
        <end position="90"/>
    </location>
</feature>
<dbReference type="EMBL" id="JBHTHX010002370">
    <property type="protein sequence ID" value="MFD0890337.1"/>
    <property type="molecule type" value="Genomic_DNA"/>
</dbReference>
<sequence length="90" mass="10080">MTQGTLLRQITDYANRADPYPLYAELRRTPVARQDDGVYAVSTYWEILSLLHDPRISSDIRNRAPGAAGGLPPDPEEDTDLPPSFIRLDP</sequence>
<comment type="caution">
    <text evidence="2">The sequence shown here is derived from an EMBL/GenBank/DDBJ whole genome shotgun (WGS) entry which is preliminary data.</text>
</comment>
<evidence type="ECO:0000313" key="2">
    <source>
        <dbReference type="EMBL" id="MFD0890337.1"/>
    </source>
</evidence>
<organism evidence="2 3">
    <name type="scientific">Streptosporangium algeriense</name>
    <dbReference type="NCBI Taxonomy" id="1682748"/>
    <lineage>
        <taxon>Bacteria</taxon>
        <taxon>Bacillati</taxon>
        <taxon>Actinomycetota</taxon>
        <taxon>Actinomycetes</taxon>
        <taxon>Streptosporangiales</taxon>
        <taxon>Streptosporangiaceae</taxon>
        <taxon>Streptosporangium</taxon>
    </lineage>
</organism>
<evidence type="ECO:0000313" key="3">
    <source>
        <dbReference type="Proteomes" id="UP001597024"/>
    </source>
</evidence>
<gene>
    <name evidence="2" type="ORF">ACFQ08_37835</name>
</gene>
<dbReference type="InterPro" id="IPR036396">
    <property type="entry name" value="Cyt_P450_sf"/>
</dbReference>